<reference evidence="2 3" key="1">
    <citation type="journal article" date="2021" name="Elife">
        <title>Chloroplast acquisition without the gene transfer in kleptoplastic sea slugs, Plakobranchus ocellatus.</title>
        <authorList>
            <person name="Maeda T."/>
            <person name="Takahashi S."/>
            <person name="Yoshida T."/>
            <person name="Shimamura S."/>
            <person name="Takaki Y."/>
            <person name="Nagai Y."/>
            <person name="Toyoda A."/>
            <person name="Suzuki Y."/>
            <person name="Arimoto A."/>
            <person name="Ishii H."/>
            <person name="Satoh N."/>
            <person name="Nishiyama T."/>
            <person name="Hasebe M."/>
            <person name="Maruyama T."/>
            <person name="Minagawa J."/>
            <person name="Obokata J."/>
            <person name="Shigenobu S."/>
        </authorList>
    </citation>
    <scope>NUCLEOTIDE SEQUENCE [LARGE SCALE GENOMIC DNA]</scope>
</reference>
<feature type="region of interest" description="Disordered" evidence="1">
    <location>
        <begin position="100"/>
        <end position="123"/>
    </location>
</feature>
<evidence type="ECO:0008006" key="4">
    <source>
        <dbReference type="Google" id="ProtNLM"/>
    </source>
</evidence>
<proteinExistence type="predicted"/>
<dbReference type="Proteomes" id="UP000762676">
    <property type="component" value="Unassembled WGS sequence"/>
</dbReference>
<dbReference type="AlphaFoldDB" id="A0AAV4INL9"/>
<name>A0AAV4INL9_9GAST</name>
<evidence type="ECO:0000256" key="1">
    <source>
        <dbReference type="SAM" id="MobiDB-lite"/>
    </source>
</evidence>
<dbReference type="EMBL" id="BMAT01002688">
    <property type="protein sequence ID" value="GFS11761.1"/>
    <property type="molecule type" value="Genomic_DNA"/>
</dbReference>
<evidence type="ECO:0000313" key="2">
    <source>
        <dbReference type="EMBL" id="GFS11761.1"/>
    </source>
</evidence>
<comment type="caution">
    <text evidence="2">The sequence shown here is derived from an EMBL/GenBank/DDBJ whole genome shotgun (WGS) entry which is preliminary data.</text>
</comment>
<evidence type="ECO:0000313" key="3">
    <source>
        <dbReference type="Proteomes" id="UP000762676"/>
    </source>
</evidence>
<accession>A0AAV4INL9</accession>
<sequence>MTTNILSEVEINCRRTARTPDSGEADEDKSVAAQGYIHAVDNGKGYTRPLAGEDRAHLQWQHNRDAALYAYERGDVSCDPGETFASPRACHADHTPYTEIAVGKPGEGGNETYRHPGVGQNTKQIGHSQCEVADVY</sequence>
<organism evidence="2 3">
    <name type="scientific">Elysia marginata</name>
    <dbReference type="NCBI Taxonomy" id="1093978"/>
    <lineage>
        <taxon>Eukaryota</taxon>
        <taxon>Metazoa</taxon>
        <taxon>Spiralia</taxon>
        <taxon>Lophotrochozoa</taxon>
        <taxon>Mollusca</taxon>
        <taxon>Gastropoda</taxon>
        <taxon>Heterobranchia</taxon>
        <taxon>Euthyneura</taxon>
        <taxon>Panpulmonata</taxon>
        <taxon>Sacoglossa</taxon>
        <taxon>Placobranchoidea</taxon>
        <taxon>Plakobranchidae</taxon>
        <taxon>Elysia</taxon>
    </lineage>
</organism>
<gene>
    <name evidence="2" type="ORF">ElyMa_001355100</name>
</gene>
<protein>
    <recommendedName>
        <fullName evidence="4">SCP domain-containing protein</fullName>
    </recommendedName>
</protein>
<keyword evidence="3" id="KW-1185">Reference proteome</keyword>